<dbReference type="AlphaFoldDB" id="A0A6V8MDC2"/>
<feature type="coiled-coil region" evidence="1">
    <location>
        <begin position="99"/>
        <end position="165"/>
    </location>
</feature>
<dbReference type="RefSeq" id="WP_183352847.1">
    <property type="nucleotide sequence ID" value="NZ_BLXX01000001.1"/>
</dbReference>
<dbReference type="Proteomes" id="UP000556026">
    <property type="component" value="Unassembled WGS sequence"/>
</dbReference>
<name>A0A6V8MDC2_9BACT</name>
<evidence type="ECO:0000256" key="3">
    <source>
        <dbReference type="SAM" id="SignalP"/>
    </source>
</evidence>
<feature type="chain" id="PRO_5027810587" description="DUF4124 domain-containing protein" evidence="3">
    <location>
        <begin position="19"/>
        <end position="169"/>
    </location>
</feature>
<evidence type="ECO:0000259" key="4">
    <source>
        <dbReference type="Pfam" id="PF13511"/>
    </source>
</evidence>
<sequence>MKKLLVLLFLLCPFTAGAVTYEWTDSRGTVNFTEDLGKVPKKYRKKMKVLGADEGGQPQITDTVESTKGKGKDVAGQLPAGKDKKGTGAKDDATLRTEYLSAKVNLQAMENNVADLKGRMADSSKMSRSEFLSLQNTLKQEEFRLQEQKKRVEQLRESAARAGVNLEAR</sequence>
<feature type="domain" description="DUF4124" evidence="4">
    <location>
        <begin position="7"/>
        <end position="48"/>
    </location>
</feature>
<keyword evidence="6" id="KW-1185">Reference proteome</keyword>
<dbReference type="EMBL" id="BLXX01000001">
    <property type="protein sequence ID" value="GFO57995.1"/>
    <property type="molecule type" value="Genomic_DNA"/>
</dbReference>
<organism evidence="5 6">
    <name type="scientific">Geomonas silvestris</name>
    <dbReference type="NCBI Taxonomy" id="2740184"/>
    <lineage>
        <taxon>Bacteria</taxon>
        <taxon>Pseudomonadati</taxon>
        <taxon>Thermodesulfobacteriota</taxon>
        <taxon>Desulfuromonadia</taxon>
        <taxon>Geobacterales</taxon>
        <taxon>Geobacteraceae</taxon>
        <taxon>Geomonas</taxon>
    </lineage>
</organism>
<gene>
    <name evidence="5" type="ORF">GMST_03200</name>
</gene>
<feature type="signal peptide" evidence="3">
    <location>
        <begin position="1"/>
        <end position="18"/>
    </location>
</feature>
<keyword evidence="3" id="KW-0732">Signal</keyword>
<reference evidence="6" key="1">
    <citation type="submission" date="2020-06" db="EMBL/GenBank/DDBJ databases">
        <title>Draft genomic sequence of Geomonas sp. Red330.</title>
        <authorList>
            <person name="Itoh H."/>
            <person name="Zhenxing X."/>
            <person name="Ushijima N."/>
            <person name="Masuda Y."/>
            <person name="Shiratori Y."/>
            <person name="Senoo K."/>
        </authorList>
    </citation>
    <scope>NUCLEOTIDE SEQUENCE [LARGE SCALE GENOMIC DNA]</scope>
    <source>
        <strain evidence="6">Red330</strain>
    </source>
</reference>
<accession>A0A6V8MDC2</accession>
<keyword evidence="1" id="KW-0175">Coiled coil</keyword>
<evidence type="ECO:0000256" key="1">
    <source>
        <dbReference type="SAM" id="Coils"/>
    </source>
</evidence>
<feature type="compositionally biased region" description="Basic and acidic residues" evidence="2">
    <location>
        <begin position="81"/>
        <end position="91"/>
    </location>
</feature>
<dbReference type="Pfam" id="PF13511">
    <property type="entry name" value="DUF4124"/>
    <property type="match status" value="1"/>
</dbReference>
<evidence type="ECO:0000313" key="5">
    <source>
        <dbReference type="EMBL" id="GFO57995.1"/>
    </source>
</evidence>
<comment type="caution">
    <text evidence="5">The sequence shown here is derived from an EMBL/GenBank/DDBJ whole genome shotgun (WGS) entry which is preliminary data.</text>
</comment>
<dbReference type="InterPro" id="IPR025392">
    <property type="entry name" value="DUF4124"/>
</dbReference>
<evidence type="ECO:0000256" key="2">
    <source>
        <dbReference type="SAM" id="MobiDB-lite"/>
    </source>
</evidence>
<proteinExistence type="predicted"/>
<evidence type="ECO:0000313" key="6">
    <source>
        <dbReference type="Proteomes" id="UP000556026"/>
    </source>
</evidence>
<protein>
    <recommendedName>
        <fullName evidence="4">DUF4124 domain-containing protein</fullName>
    </recommendedName>
</protein>
<feature type="region of interest" description="Disordered" evidence="2">
    <location>
        <begin position="53"/>
        <end position="91"/>
    </location>
</feature>